<gene>
    <name evidence="1" type="ORF">DB43_HD00170</name>
</gene>
<reference evidence="1 2" key="1">
    <citation type="journal article" date="2014" name="Mol. Biol. Evol.">
        <title>Massive expansion of Ubiquitination-related gene families within the Chlamydiae.</title>
        <authorList>
            <person name="Domman D."/>
            <person name="Collingro A."/>
            <person name="Lagkouvardos I."/>
            <person name="Gehre L."/>
            <person name="Weinmaier T."/>
            <person name="Rattei T."/>
            <person name="Subtil A."/>
            <person name="Horn M."/>
        </authorList>
    </citation>
    <scope>NUCLEOTIDE SEQUENCE [LARGE SCALE GENOMIC DNA]</scope>
    <source>
        <strain evidence="1 2">OEW1</strain>
    </source>
</reference>
<accession>A0A0C1BZM0</accession>
<dbReference type="AlphaFoldDB" id="A0A0C1BZM0"/>
<name>A0A0C1BZM0_9BACT</name>
<evidence type="ECO:0000313" key="2">
    <source>
        <dbReference type="Proteomes" id="UP000031307"/>
    </source>
</evidence>
<comment type="caution">
    <text evidence="1">The sequence shown here is derived from an EMBL/GenBank/DDBJ whole genome shotgun (WGS) entry which is preliminary data.</text>
</comment>
<dbReference type="Proteomes" id="UP000031307">
    <property type="component" value="Unassembled WGS sequence"/>
</dbReference>
<organism evidence="1 2">
    <name type="scientific">Parachlamydia acanthamoebae</name>
    <dbReference type="NCBI Taxonomy" id="83552"/>
    <lineage>
        <taxon>Bacteria</taxon>
        <taxon>Pseudomonadati</taxon>
        <taxon>Chlamydiota</taxon>
        <taxon>Chlamydiia</taxon>
        <taxon>Parachlamydiales</taxon>
        <taxon>Parachlamydiaceae</taxon>
        <taxon>Parachlamydia</taxon>
    </lineage>
</organism>
<protein>
    <submittedName>
        <fullName evidence="1">Uncharacterized protein</fullName>
    </submittedName>
</protein>
<dbReference type="EMBL" id="JSAM01000099">
    <property type="protein sequence ID" value="KIA76891.1"/>
    <property type="molecule type" value="Genomic_DNA"/>
</dbReference>
<dbReference type="PATRIC" id="fig|83552.4.peg.1951"/>
<evidence type="ECO:0000313" key="1">
    <source>
        <dbReference type="EMBL" id="KIA76891.1"/>
    </source>
</evidence>
<sequence length="41" mass="5020">MNKKLASNFKSSSFDFSLRHDLISYFRTFRPFFEFIVRIPE</sequence>
<proteinExistence type="predicted"/>